<dbReference type="AlphaFoldDB" id="A0A2U3DRZ2"/>
<feature type="region of interest" description="Disordered" evidence="1">
    <location>
        <begin position="123"/>
        <end position="153"/>
    </location>
</feature>
<proteinExistence type="predicted"/>
<evidence type="ECO:0000313" key="2">
    <source>
        <dbReference type="EMBL" id="PWI65030.1"/>
    </source>
</evidence>
<feature type="compositionally biased region" description="Polar residues" evidence="1">
    <location>
        <begin position="123"/>
        <end position="134"/>
    </location>
</feature>
<reference evidence="2 3" key="1">
    <citation type="journal article" date="2016" name="Front. Microbiol.">
        <title>Genome and transcriptome sequences reveal the specific parasitism of the nematophagous Purpureocillium lilacinum 36-1.</title>
        <authorList>
            <person name="Xie J."/>
            <person name="Li S."/>
            <person name="Mo C."/>
            <person name="Xiao X."/>
            <person name="Peng D."/>
            <person name="Wang G."/>
            <person name="Xiao Y."/>
        </authorList>
    </citation>
    <scope>NUCLEOTIDE SEQUENCE [LARGE SCALE GENOMIC DNA]</scope>
    <source>
        <strain evidence="2 3">36-1</strain>
    </source>
</reference>
<dbReference type="EMBL" id="LCWV01000039">
    <property type="protein sequence ID" value="PWI65030.1"/>
    <property type="molecule type" value="Genomic_DNA"/>
</dbReference>
<name>A0A2U3DRZ2_PURLI</name>
<accession>A0A2U3DRZ2</accession>
<evidence type="ECO:0000313" key="3">
    <source>
        <dbReference type="Proteomes" id="UP000245956"/>
    </source>
</evidence>
<dbReference type="Proteomes" id="UP000245956">
    <property type="component" value="Unassembled WGS sequence"/>
</dbReference>
<feature type="region of interest" description="Disordered" evidence="1">
    <location>
        <begin position="59"/>
        <end position="108"/>
    </location>
</feature>
<comment type="caution">
    <text evidence="2">The sequence shown here is derived from an EMBL/GenBank/DDBJ whole genome shotgun (WGS) entry which is preliminary data.</text>
</comment>
<protein>
    <submittedName>
        <fullName evidence="2">Uncharacterized protein</fullName>
    </submittedName>
</protein>
<sequence>MLRNTVTTKMNTRAVQSTSNLSREAAFRISGGMTHSQQPAAPMINHRSAYLNNLRDSSRGMRDATRHHRVATGGQTYQPDRYAGAQTHAGHASVQAQQPAPDLTHGAPVPRQYTVIGQQASAENVNTDRGNPSDQRAPANADAPVSCEGQSLPVPPPEEVELLFSDAKLIWDWNFDTFTVPTTSLRASNIAGVEPTTCTEDEPWCRLKLSLSTRDALLYMVYRRFVPTDHSLSFPPHIF</sequence>
<organism evidence="2 3">
    <name type="scientific">Purpureocillium lilacinum</name>
    <name type="common">Paecilomyces lilacinus</name>
    <dbReference type="NCBI Taxonomy" id="33203"/>
    <lineage>
        <taxon>Eukaryota</taxon>
        <taxon>Fungi</taxon>
        <taxon>Dikarya</taxon>
        <taxon>Ascomycota</taxon>
        <taxon>Pezizomycotina</taxon>
        <taxon>Sordariomycetes</taxon>
        <taxon>Hypocreomycetidae</taxon>
        <taxon>Hypocreales</taxon>
        <taxon>Ophiocordycipitaceae</taxon>
        <taxon>Purpureocillium</taxon>
    </lineage>
</organism>
<gene>
    <name evidence="2" type="ORF">PCL_07442</name>
</gene>
<evidence type="ECO:0000256" key="1">
    <source>
        <dbReference type="SAM" id="MobiDB-lite"/>
    </source>
</evidence>